<sequence>MSGGPFDLDDASAYGRWRDRKLAARPDSLAALVVEIGDIQALTAPEKAALHQRIDRANMAVYVETKAAAGRDDKAAVAALGQAFGLAALDRNHLADDDGITPLAVAADGPRSRYIPYTERPIAWHTDGYYNQPKARVRGLILHCAQPAGHGGENRLMDPELLYIALREHDPDVLAALMRADAMTIPGNEDEGMRRPAMTGPVFFVDQGELSMRYTARSRSIEWHPEARAAALAIRAILDGDSPDIFTGSLESGWGLLCNNVLHTRERFVDDPARSRLLYRARYHDRIRTR</sequence>
<name>A0ABS5IDB3_9PROT</name>
<dbReference type="GO" id="GO:0051213">
    <property type="term" value="F:dioxygenase activity"/>
    <property type="evidence" value="ECO:0007669"/>
    <property type="project" value="UniProtKB-KW"/>
</dbReference>
<dbReference type="InterPro" id="IPR003819">
    <property type="entry name" value="TauD/TfdA-like"/>
</dbReference>
<comment type="caution">
    <text evidence="3">The sequence shown here is derived from an EMBL/GenBank/DDBJ whole genome shotgun (WGS) entry which is preliminary data.</text>
</comment>
<dbReference type="Pfam" id="PF02668">
    <property type="entry name" value="TauD"/>
    <property type="match status" value="1"/>
</dbReference>
<feature type="domain" description="TauD/TfdA-like" evidence="2">
    <location>
        <begin position="37"/>
        <end position="281"/>
    </location>
</feature>
<evidence type="ECO:0000259" key="2">
    <source>
        <dbReference type="Pfam" id="PF02668"/>
    </source>
</evidence>
<dbReference type="Proteomes" id="UP000680714">
    <property type="component" value="Unassembled WGS sequence"/>
</dbReference>
<accession>A0ABS5IDB3</accession>
<evidence type="ECO:0000256" key="1">
    <source>
        <dbReference type="ARBA" id="ARBA00023002"/>
    </source>
</evidence>
<organism evidence="3 4">
    <name type="scientific">Magnetospirillum sulfuroxidans</name>
    <dbReference type="NCBI Taxonomy" id="611300"/>
    <lineage>
        <taxon>Bacteria</taxon>
        <taxon>Pseudomonadati</taxon>
        <taxon>Pseudomonadota</taxon>
        <taxon>Alphaproteobacteria</taxon>
        <taxon>Rhodospirillales</taxon>
        <taxon>Rhodospirillaceae</taxon>
        <taxon>Magnetospirillum</taxon>
    </lineage>
</organism>
<dbReference type="InterPro" id="IPR042098">
    <property type="entry name" value="TauD-like_sf"/>
</dbReference>
<evidence type="ECO:0000313" key="4">
    <source>
        <dbReference type="Proteomes" id="UP000680714"/>
    </source>
</evidence>
<protein>
    <submittedName>
        <fullName evidence="3">TauD/TfdA family dioxygenase</fullName>
    </submittedName>
</protein>
<proteinExistence type="predicted"/>
<keyword evidence="3" id="KW-0223">Dioxygenase</keyword>
<dbReference type="Gene3D" id="3.60.130.10">
    <property type="entry name" value="Clavaminate synthase-like"/>
    <property type="match status" value="1"/>
</dbReference>
<evidence type="ECO:0000313" key="3">
    <source>
        <dbReference type="EMBL" id="MBR9972422.1"/>
    </source>
</evidence>
<dbReference type="EMBL" id="JAGTUF010000010">
    <property type="protein sequence ID" value="MBR9972422.1"/>
    <property type="molecule type" value="Genomic_DNA"/>
</dbReference>
<keyword evidence="4" id="KW-1185">Reference proteome</keyword>
<gene>
    <name evidence="3" type="ORF">KEC16_11920</name>
</gene>
<reference evidence="3 4" key="1">
    <citation type="submission" date="2021-04" db="EMBL/GenBank/DDBJ databases">
        <title>Magnetospirillum sulfuroxidans sp. nov., a facultative chemolithoautotrophic sulfur-oxidizing alphaproteobacterium isolated from freshwater sediment and proposals for Paramagetospirillum gen. nov., and Magnetospirillaceae fam. nov.</title>
        <authorList>
            <person name="Koziaeva V."/>
            <person name="Geelhoed J.S."/>
            <person name="Sorokin D.Y."/>
            <person name="Grouzdev D.S."/>
        </authorList>
    </citation>
    <scope>NUCLEOTIDE SEQUENCE [LARGE SCALE GENOMIC DNA]</scope>
    <source>
        <strain evidence="3 4">J10</strain>
    </source>
</reference>
<dbReference type="RefSeq" id="WP_211549152.1">
    <property type="nucleotide sequence ID" value="NZ_JAGTUF010000010.1"/>
</dbReference>
<keyword evidence="1" id="KW-0560">Oxidoreductase</keyword>
<dbReference type="SUPFAM" id="SSF51197">
    <property type="entry name" value="Clavaminate synthase-like"/>
    <property type="match status" value="1"/>
</dbReference>